<proteinExistence type="predicted"/>
<organism evidence="1 2">
    <name type="scientific">Xenopus laevis</name>
    <name type="common">African clawed frog</name>
    <dbReference type="NCBI Taxonomy" id="8355"/>
    <lineage>
        <taxon>Eukaryota</taxon>
        <taxon>Metazoa</taxon>
        <taxon>Chordata</taxon>
        <taxon>Craniata</taxon>
        <taxon>Vertebrata</taxon>
        <taxon>Euteleostomi</taxon>
        <taxon>Amphibia</taxon>
        <taxon>Batrachia</taxon>
        <taxon>Anura</taxon>
        <taxon>Pipoidea</taxon>
        <taxon>Pipidae</taxon>
        <taxon>Xenopodinae</taxon>
        <taxon>Xenopus</taxon>
        <taxon>Xenopus</taxon>
    </lineage>
</organism>
<evidence type="ECO:0000313" key="1">
    <source>
        <dbReference type="EMBL" id="OCT65016.1"/>
    </source>
</evidence>
<name>A0A974C2F0_XENLA</name>
<sequence length="72" mass="8146">MFYSAFQGHGARSVFSAGIISHFNEKYVIDNSGTGGFFSIVFLTELMLFSTPTWKNQLPYSSHDFNSQHLSF</sequence>
<dbReference type="EMBL" id="CM004481">
    <property type="protein sequence ID" value="OCT65016.1"/>
    <property type="molecule type" value="Genomic_DNA"/>
</dbReference>
<evidence type="ECO:0000313" key="2">
    <source>
        <dbReference type="Proteomes" id="UP000694892"/>
    </source>
</evidence>
<dbReference type="Proteomes" id="UP000694892">
    <property type="component" value="Chromosome 8S"/>
</dbReference>
<reference evidence="2" key="1">
    <citation type="journal article" date="2016" name="Nature">
        <title>Genome evolution in the allotetraploid frog Xenopus laevis.</title>
        <authorList>
            <person name="Session A.M."/>
            <person name="Uno Y."/>
            <person name="Kwon T."/>
            <person name="Chapman J.A."/>
            <person name="Toyoda A."/>
            <person name="Takahashi S."/>
            <person name="Fukui A."/>
            <person name="Hikosaka A."/>
            <person name="Suzuki A."/>
            <person name="Kondo M."/>
            <person name="van Heeringen S.J."/>
            <person name="Quigley I."/>
            <person name="Heinz S."/>
            <person name="Ogino H."/>
            <person name="Ochi H."/>
            <person name="Hellsten U."/>
            <person name="Lyons J.B."/>
            <person name="Simakov O."/>
            <person name="Putnam N."/>
            <person name="Stites J."/>
            <person name="Kuroki Y."/>
            <person name="Tanaka T."/>
            <person name="Michiue T."/>
            <person name="Watanabe M."/>
            <person name="Bogdanovic O."/>
            <person name="Lister R."/>
            <person name="Georgiou G."/>
            <person name="Paranjpe S.S."/>
            <person name="van Kruijsbergen I."/>
            <person name="Shu S."/>
            <person name="Carlson J."/>
            <person name="Kinoshita T."/>
            <person name="Ohta Y."/>
            <person name="Mawaribuchi S."/>
            <person name="Jenkins J."/>
            <person name="Grimwood J."/>
            <person name="Schmutz J."/>
            <person name="Mitros T."/>
            <person name="Mozaffari S.V."/>
            <person name="Suzuki Y."/>
            <person name="Haramoto Y."/>
            <person name="Yamamoto T.S."/>
            <person name="Takagi C."/>
            <person name="Heald R."/>
            <person name="Miller K."/>
            <person name="Haudenschild C."/>
            <person name="Kitzman J."/>
            <person name="Nakayama T."/>
            <person name="Izutsu Y."/>
            <person name="Robert J."/>
            <person name="Fortriede J."/>
            <person name="Burns K."/>
            <person name="Lotay V."/>
            <person name="Karimi K."/>
            <person name="Yasuoka Y."/>
            <person name="Dichmann D.S."/>
            <person name="Flajnik M.F."/>
            <person name="Houston D.W."/>
            <person name="Shendure J."/>
            <person name="DuPasquier L."/>
            <person name="Vize P.D."/>
            <person name="Zorn A.M."/>
            <person name="Ito M."/>
            <person name="Marcotte E.M."/>
            <person name="Wallingford J.B."/>
            <person name="Ito Y."/>
            <person name="Asashima M."/>
            <person name="Ueno N."/>
            <person name="Matsuda Y."/>
            <person name="Veenstra G.J."/>
            <person name="Fujiyama A."/>
            <person name="Harland R.M."/>
            <person name="Taira M."/>
            <person name="Rokhsar D.S."/>
        </authorList>
    </citation>
    <scope>NUCLEOTIDE SEQUENCE [LARGE SCALE GENOMIC DNA]</scope>
    <source>
        <strain evidence="2">J</strain>
    </source>
</reference>
<accession>A0A974C2F0</accession>
<dbReference type="AlphaFoldDB" id="A0A974C2F0"/>
<gene>
    <name evidence="1" type="ORF">XELAEV_18041257mg</name>
</gene>
<protein>
    <submittedName>
        <fullName evidence="1">Uncharacterized protein</fullName>
    </submittedName>
</protein>